<protein>
    <recommendedName>
        <fullName evidence="10">Tetratricopeptide repeat domain 21B</fullName>
    </recommendedName>
</protein>
<evidence type="ECO:0000259" key="6">
    <source>
        <dbReference type="Pfam" id="PF25062"/>
    </source>
</evidence>
<proteinExistence type="inferred from homology"/>
<dbReference type="EMBL" id="CAUEEQ010019496">
    <property type="protein sequence ID" value="CAJ0941938.1"/>
    <property type="molecule type" value="Genomic_DNA"/>
</dbReference>
<dbReference type="InterPro" id="IPR056836">
    <property type="entry name" value="ARM_TT21_4th"/>
</dbReference>
<dbReference type="PROSITE" id="PS50293">
    <property type="entry name" value="TPR_REGION"/>
    <property type="match status" value="1"/>
</dbReference>
<dbReference type="InterPro" id="IPR013105">
    <property type="entry name" value="TPR_2"/>
</dbReference>
<accession>A0ABN9LJJ3</accession>
<organism evidence="8 9">
    <name type="scientific">Ranitomeya imitator</name>
    <name type="common">mimic poison frog</name>
    <dbReference type="NCBI Taxonomy" id="111125"/>
    <lineage>
        <taxon>Eukaryota</taxon>
        <taxon>Metazoa</taxon>
        <taxon>Chordata</taxon>
        <taxon>Craniata</taxon>
        <taxon>Vertebrata</taxon>
        <taxon>Euteleostomi</taxon>
        <taxon>Amphibia</taxon>
        <taxon>Batrachia</taxon>
        <taxon>Anura</taxon>
        <taxon>Neobatrachia</taxon>
        <taxon>Hyloidea</taxon>
        <taxon>Dendrobatidae</taxon>
        <taxon>Dendrobatinae</taxon>
        <taxon>Ranitomeya</taxon>
    </lineage>
</organism>
<evidence type="ECO:0000256" key="1">
    <source>
        <dbReference type="ARBA" id="ARBA00010935"/>
    </source>
</evidence>
<dbReference type="PROSITE" id="PS50005">
    <property type="entry name" value="TPR"/>
    <property type="match status" value="2"/>
</dbReference>
<sequence length="958" mass="108668">MAADAAASSAQALINYYCQEKYFHHVQAAANDWLKEFGNDPVFLFFRAFGMLMEDQVSESIRELETLKDKADVSLCALMALIYAHKKSSHPDREAIQDLETRMKEQRKTAAPRALYYAGLFLWHVERHDKAREYVDRMIKISNGDRDGLVLKGWLDLTCGREANGKKALKYFEDGQNDDTDVFAMMGKAHYYELRQNYSGALEVVNQIVANHPSFTPALIKKMRLQLALQDWEQTVETALRLLHKDSHNLEAIRMLGINYLCREGNVHEATTKLGDLINALDRFEPHNAHLYYSMSLAFCRMCERNQLILQQTQTLVERAVNLDPQDATMATELGYQLVLQGRVKEALKWYKAAMSLDESSVSALTGIIRCQILEGQLQDADQQLEFLMEIQQSIGKSGELSYLRAVLAMKKQKNQDEVIHLLNDVLDNHFSSLQGLPLSIQYFEMLNPDFLLEIIREYLNFCPNQPPSAGQPVSPLLKNCTSVLETVVKTAPGLHQAVFLIAKVKYLAGDVDAAQSSLQHCLEHNPSYADAHLLMAQVYLYQDNLKLCSHSLELCLSYSFEIRESPLYNLLKAQTQKRMGEIQEAIKTLQMAMSLPGMKKAGSSLKAKGRKVKIGASDRVSIFLELVECHSMNGEQHEAAKVLQDAINEFSGTAEELRLMIANAELALCHGDVEQALSMLQNVSPEQPYFVQTKEKMADIYLQHRKDKKLYIGCYRDLLEKVPGSHTYLLLGDAYMNIQEPEKAIEIYEQALKKNPKDGALASKIGKALIKTHNYTKVLPLTASSSFSGNAISYYETALKSGHQNFLRYDLAELLLKLKQYEKAERVLQQALDHEAVNELSPLMDDSRYLVLLAKTYSKMEKTEDAIVSLQRSREIQARVLKRAQLEQPDAVPSQKSLAAEISAEIARHAAVQRDYEKAIKFYKEALVYCETDNKKFEKKKHILYFCITTKACFITV</sequence>
<feature type="domain" description="Tetratricopeptide repeat protein 21A/21B N-terminal ARM repeat" evidence="6">
    <location>
        <begin position="14"/>
        <end position="236"/>
    </location>
</feature>
<keyword evidence="3 4" id="KW-0802">TPR repeat</keyword>
<evidence type="ECO:0000256" key="4">
    <source>
        <dbReference type="PROSITE-ProRule" id="PRU00339"/>
    </source>
</evidence>
<gene>
    <name evidence="8" type="ORF">RIMI_LOCUS9408642</name>
</gene>
<keyword evidence="2" id="KW-0677">Repeat</keyword>
<dbReference type="InterPro" id="IPR011990">
    <property type="entry name" value="TPR-like_helical_dom_sf"/>
</dbReference>
<dbReference type="Pfam" id="PF25068">
    <property type="entry name" value="ARM_TT21_4th"/>
    <property type="match status" value="1"/>
</dbReference>
<feature type="repeat" description="TPR" evidence="4">
    <location>
        <begin position="726"/>
        <end position="759"/>
    </location>
</feature>
<evidence type="ECO:0000256" key="3">
    <source>
        <dbReference type="ARBA" id="ARBA00022803"/>
    </source>
</evidence>
<evidence type="ECO:0000256" key="2">
    <source>
        <dbReference type="ARBA" id="ARBA00022737"/>
    </source>
</evidence>
<dbReference type="InterPro" id="IPR056832">
    <property type="entry name" value="ARM_TT21_2nd"/>
</dbReference>
<evidence type="ECO:0000259" key="7">
    <source>
        <dbReference type="Pfam" id="PF25068"/>
    </source>
</evidence>
<dbReference type="InterPro" id="IPR056833">
    <property type="entry name" value="ARM_TT21_N"/>
</dbReference>
<dbReference type="InterPro" id="IPR019734">
    <property type="entry name" value="TPR_rpt"/>
</dbReference>
<dbReference type="Pfam" id="PF25060">
    <property type="entry name" value="ARM_TT21_2nd"/>
    <property type="match status" value="1"/>
</dbReference>
<dbReference type="Pfam" id="PF25058">
    <property type="entry name" value="ARM_TT21"/>
    <property type="match status" value="1"/>
</dbReference>
<dbReference type="InterPro" id="IPR040364">
    <property type="entry name" value="TTC21A/TTC21B"/>
</dbReference>
<feature type="repeat" description="TPR" evidence="4">
    <location>
        <begin position="328"/>
        <end position="361"/>
    </location>
</feature>
<name>A0ABN9LJJ3_9NEOB</name>
<dbReference type="Proteomes" id="UP001176940">
    <property type="component" value="Unassembled WGS sequence"/>
</dbReference>
<dbReference type="PANTHER" id="PTHR14699:SF1">
    <property type="entry name" value="TETRATRICOPEPTIDE REPEAT PROTEIN 21B"/>
    <property type="match status" value="1"/>
</dbReference>
<feature type="domain" description="Tetratricopeptide repeat protein 21A/21B second ARM" evidence="5">
    <location>
        <begin position="273"/>
        <end position="543"/>
    </location>
</feature>
<evidence type="ECO:0000313" key="8">
    <source>
        <dbReference type="EMBL" id="CAJ0941938.1"/>
    </source>
</evidence>
<evidence type="ECO:0000313" key="9">
    <source>
        <dbReference type="Proteomes" id="UP001176940"/>
    </source>
</evidence>
<dbReference type="SUPFAM" id="SSF48452">
    <property type="entry name" value="TPR-like"/>
    <property type="match status" value="5"/>
</dbReference>
<evidence type="ECO:0000259" key="5">
    <source>
        <dbReference type="Pfam" id="PF25060"/>
    </source>
</evidence>
<dbReference type="Pfam" id="PF25062">
    <property type="entry name" value="ARM_TT21_N"/>
    <property type="match status" value="1"/>
</dbReference>
<dbReference type="Pfam" id="PF07719">
    <property type="entry name" value="TPR_2"/>
    <property type="match status" value="1"/>
</dbReference>
<dbReference type="SMART" id="SM00028">
    <property type="entry name" value="TPR"/>
    <property type="match status" value="10"/>
</dbReference>
<keyword evidence="9" id="KW-1185">Reference proteome</keyword>
<comment type="caution">
    <text evidence="8">The sequence shown here is derived from an EMBL/GenBank/DDBJ whole genome shotgun (WGS) entry which is preliminary data.</text>
</comment>
<comment type="similarity">
    <text evidence="1">Belongs to the TTC21 family.</text>
</comment>
<dbReference type="PANTHER" id="PTHR14699">
    <property type="entry name" value="STI2 PROTEIN-RELATED"/>
    <property type="match status" value="1"/>
</dbReference>
<evidence type="ECO:0008006" key="10">
    <source>
        <dbReference type="Google" id="ProtNLM"/>
    </source>
</evidence>
<reference evidence="8" key="1">
    <citation type="submission" date="2023-07" db="EMBL/GenBank/DDBJ databases">
        <authorList>
            <person name="Stuckert A."/>
        </authorList>
    </citation>
    <scope>NUCLEOTIDE SEQUENCE</scope>
</reference>
<dbReference type="Gene3D" id="1.25.40.10">
    <property type="entry name" value="Tetratricopeptide repeat domain"/>
    <property type="match status" value="4"/>
</dbReference>
<feature type="domain" description="Tetratricopeptide repeat protein 21A/21B fourth ARM" evidence="7">
    <location>
        <begin position="762"/>
        <end position="928"/>
    </location>
</feature>